<evidence type="ECO:0000313" key="2">
    <source>
        <dbReference type="EMBL" id="ERM99839.1"/>
    </source>
</evidence>
<dbReference type="Proteomes" id="UP000017836">
    <property type="component" value="Unassembled WGS sequence"/>
</dbReference>
<feature type="compositionally biased region" description="Basic residues" evidence="1">
    <location>
        <begin position="52"/>
        <end position="61"/>
    </location>
</feature>
<reference evidence="3" key="1">
    <citation type="journal article" date="2013" name="Science">
        <title>The Amborella genome and the evolution of flowering plants.</title>
        <authorList>
            <consortium name="Amborella Genome Project"/>
        </authorList>
    </citation>
    <scope>NUCLEOTIDE SEQUENCE [LARGE SCALE GENOMIC DNA]</scope>
</reference>
<proteinExistence type="predicted"/>
<keyword evidence="3" id="KW-1185">Reference proteome</keyword>
<feature type="compositionally biased region" description="Basic and acidic residues" evidence="1">
    <location>
        <begin position="62"/>
        <end position="80"/>
    </location>
</feature>
<feature type="region of interest" description="Disordered" evidence="1">
    <location>
        <begin position="52"/>
        <end position="80"/>
    </location>
</feature>
<gene>
    <name evidence="2" type="ORF">AMTR_s00098p00095890</name>
</gene>
<accession>W1NYS4</accession>
<sequence length="80" mass="9532">MKALPCAPKSLRVSLNKVLRSLWFLSELMCQYWKDLITSRIFVHIMKKKASRRKTPKRSHVKPSEAKRLDHIIDRDQPFQ</sequence>
<evidence type="ECO:0000256" key="1">
    <source>
        <dbReference type="SAM" id="MobiDB-lite"/>
    </source>
</evidence>
<dbReference type="Gramene" id="ERM99839">
    <property type="protein sequence ID" value="ERM99839"/>
    <property type="gene ID" value="AMTR_s00098p00095890"/>
</dbReference>
<organism evidence="2 3">
    <name type="scientific">Amborella trichopoda</name>
    <dbReference type="NCBI Taxonomy" id="13333"/>
    <lineage>
        <taxon>Eukaryota</taxon>
        <taxon>Viridiplantae</taxon>
        <taxon>Streptophyta</taxon>
        <taxon>Embryophyta</taxon>
        <taxon>Tracheophyta</taxon>
        <taxon>Spermatophyta</taxon>
        <taxon>Magnoliopsida</taxon>
        <taxon>Amborellales</taxon>
        <taxon>Amborellaceae</taxon>
        <taxon>Amborella</taxon>
    </lineage>
</organism>
<evidence type="ECO:0000313" key="3">
    <source>
        <dbReference type="Proteomes" id="UP000017836"/>
    </source>
</evidence>
<name>W1NYS4_AMBTC</name>
<dbReference type="EMBL" id="KI394979">
    <property type="protein sequence ID" value="ERM99839.1"/>
    <property type="molecule type" value="Genomic_DNA"/>
</dbReference>
<dbReference type="HOGENOM" id="CLU_2592972_0_0_1"/>
<protein>
    <submittedName>
        <fullName evidence="2">Uncharacterized protein</fullName>
    </submittedName>
</protein>
<dbReference type="AlphaFoldDB" id="W1NYS4"/>